<organism evidence="2 3">
    <name type="scientific">Flavobacterium chungangense</name>
    <dbReference type="NCBI Taxonomy" id="554283"/>
    <lineage>
        <taxon>Bacteria</taxon>
        <taxon>Pseudomonadati</taxon>
        <taxon>Bacteroidota</taxon>
        <taxon>Flavobacteriia</taxon>
        <taxon>Flavobacteriales</taxon>
        <taxon>Flavobacteriaceae</taxon>
        <taxon>Flavobacterium</taxon>
    </lineage>
</organism>
<keyword evidence="1" id="KW-1133">Transmembrane helix</keyword>
<keyword evidence="1" id="KW-0812">Transmembrane</keyword>
<evidence type="ECO:0000256" key="1">
    <source>
        <dbReference type="SAM" id="Phobius"/>
    </source>
</evidence>
<sequence length="119" mass="14126">MEYKTLLISKKIGFDSILLLLNWLSNDNGRSWLRGILFTLIVGLFFFIVYLITIGISFDLLYQYQDYVIFITSFPKLELEKYSCENNYWTVKLVIWLSRIFISYGVYQTIVAFRKYGKG</sequence>
<feature type="transmembrane region" description="Helical" evidence="1">
    <location>
        <begin position="36"/>
        <end position="58"/>
    </location>
</feature>
<feature type="transmembrane region" description="Helical" evidence="1">
    <location>
        <begin position="93"/>
        <end position="113"/>
    </location>
</feature>
<dbReference type="AlphaFoldDB" id="A0A6V6ZD26"/>
<reference evidence="2 3" key="1">
    <citation type="submission" date="2020-06" db="EMBL/GenBank/DDBJ databases">
        <authorList>
            <person name="Criscuolo A."/>
        </authorList>
    </citation>
    <scope>NUCLEOTIDE SEQUENCE [LARGE SCALE GENOMIC DNA]</scope>
    <source>
        <strain evidence="3">CIP 110025</strain>
    </source>
</reference>
<proteinExistence type="predicted"/>
<keyword evidence="1" id="KW-0472">Membrane</keyword>
<name>A0A6V6ZD26_9FLAO</name>
<accession>A0A6V6ZD26</accession>
<evidence type="ECO:0000313" key="2">
    <source>
        <dbReference type="EMBL" id="CAD0009703.1"/>
    </source>
</evidence>
<keyword evidence="3" id="KW-1185">Reference proteome</keyword>
<protein>
    <submittedName>
        <fullName evidence="2">Uncharacterized protein</fullName>
    </submittedName>
</protein>
<evidence type="ECO:0000313" key="3">
    <source>
        <dbReference type="Proteomes" id="UP000556700"/>
    </source>
</evidence>
<gene>
    <name evidence="2" type="ORF">FLACHUCJ7_04368</name>
</gene>
<dbReference type="Proteomes" id="UP000556700">
    <property type="component" value="Unassembled WGS sequence"/>
</dbReference>
<dbReference type="EMBL" id="CAIJDO010000292">
    <property type="protein sequence ID" value="CAD0009703.1"/>
    <property type="molecule type" value="Genomic_DNA"/>
</dbReference>
<comment type="caution">
    <text evidence="2">The sequence shown here is derived from an EMBL/GenBank/DDBJ whole genome shotgun (WGS) entry which is preliminary data.</text>
</comment>